<reference evidence="2" key="1">
    <citation type="submission" date="2023-10" db="EMBL/GenBank/DDBJ databases">
        <title>Genome assembly of Pristionchus species.</title>
        <authorList>
            <person name="Yoshida K."/>
            <person name="Sommer R.J."/>
        </authorList>
    </citation>
    <scope>NUCLEOTIDE SEQUENCE</scope>
    <source>
        <strain evidence="2">RS0144</strain>
    </source>
</reference>
<accession>A0AAV5SNL2</accession>
<feature type="region of interest" description="Disordered" evidence="1">
    <location>
        <begin position="30"/>
        <end position="53"/>
    </location>
</feature>
<evidence type="ECO:0000313" key="2">
    <source>
        <dbReference type="EMBL" id="GMS84590.1"/>
    </source>
</evidence>
<dbReference type="EMBL" id="BTSX01000002">
    <property type="protein sequence ID" value="GMS84590.1"/>
    <property type="molecule type" value="Genomic_DNA"/>
</dbReference>
<proteinExistence type="predicted"/>
<evidence type="ECO:0000313" key="3">
    <source>
        <dbReference type="Proteomes" id="UP001432027"/>
    </source>
</evidence>
<protein>
    <submittedName>
        <fullName evidence="2">Uncharacterized protein</fullName>
    </submittedName>
</protein>
<feature type="non-terminal residue" evidence="2">
    <location>
        <position position="73"/>
    </location>
</feature>
<feature type="non-terminal residue" evidence="2">
    <location>
        <position position="1"/>
    </location>
</feature>
<organism evidence="2 3">
    <name type="scientific">Pristionchus entomophagus</name>
    <dbReference type="NCBI Taxonomy" id="358040"/>
    <lineage>
        <taxon>Eukaryota</taxon>
        <taxon>Metazoa</taxon>
        <taxon>Ecdysozoa</taxon>
        <taxon>Nematoda</taxon>
        <taxon>Chromadorea</taxon>
        <taxon>Rhabditida</taxon>
        <taxon>Rhabditina</taxon>
        <taxon>Diplogasteromorpha</taxon>
        <taxon>Diplogasteroidea</taxon>
        <taxon>Neodiplogasteridae</taxon>
        <taxon>Pristionchus</taxon>
    </lineage>
</organism>
<dbReference type="AlphaFoldDB" id="A0AAV5SNL2"/>
<evidence type="ECO:0000256" key="1">
    <source>
        <dbReference type="SAM" id="MobiDB-lite"/>
    </source>
</evidence>
<sequence>NLLRVPIDDLSHLDERRVSLADLLHSDWSSSEDIDDERVDGSPAPLRCRGATGRTNLSSMAKLSLSNPEIASS</sequence>
<keyword evidence="3" id="KW-1185">Reference proteome</keyword>
<dbReference type="Proteomes" id="UP001432027">
    <property type="component" value="Unassembled WGS sequence"/>
</dbReference>
<name>A0AAV5SNL2_9BILA</name>
<gene>
    <name evidence="2" type="ORF">PENTCL1PPCAC_6765</name>
</gene>
<comment type="caution">
    <text evidence="2">The sequence shown here is derived from an EMBL/GenBank/DDBJ whole genome shotgun (WGS) entry which is preliminary data.</text>
</comment>